<dbReference type="NCBIfam" id="TIGR00728">
    <property type="entry name" value="OPT_sfam"/>
    <property type="match status" value="1"/>
</dbReference>
<feature type="transmembrane region" description="Helical" evidence="7">
    <location>
        <begin position="387"/>
        <end position="410"/>
    </location>
</feature>
<evidence type="ECO:0000256" key="2">
    <source>
        <dbReference type="ARBA" id="ARBA00010276"/>
    </source>
</evidence>
<evidence type="ECO:0000313" key="8">
    <source>
        <dbReference type="EMBL" id="KAK9831807.1"/>
    </source>
</evidence>
<feature type="transmembrane region" description="Helical" evidence="7">
    <location>
        <begin position="30"/>
        <end position="48"/>
    </location>
</feature>
<feature type="transmembrane region" description="Helical" evidence="7">
    <location>
        <begin position="145"/>
        <end position="163"/>
    </location>
</feature>
<feature type="transmembrane region" description="Helical" evidence="7">
    <location>
        <begin position="603"/>
        <end position="623"/>
    </location>
</feature>
<comment type="caution">
    <text evidence="8">The sequence shown here is derived from an EMBL/GenBank/DDBJ whole genome shotgun (WGS) entry which is preliminary data.</text>
</comment>
<keyword evidence="3" id="KW-0813">Transport</keyword>
<evidence type="ECO:0000256" key="4">
    <source>
        <dbReference type="ARBA" id="ARBA00022692"/>
    </source>
</evidence>
<dbReference type="PANTHER" id="PTHR31645:SF0">
    <property type="entry name" value="OLIGOPEPTIDE TRANSPORTER YGL114W-RELATED"/>
    <property type="match status" value="1"/>
</dbReference>
<feature type="transmembrane region" description="Helical" evidence="7">
    <location>
        <begin position="466"/>
        <end position="484"/>
    </location>
</feature>
<keyword evidence="5 7" id="KW-1133">Transmembrane helix</keyword>
<dbReference type="EMBL" id="JALJOS010000013">
    <property type="protein sequence ID" value="KAK9831807.1"/>
    <property type="molecule type" value="Genomic_DNA"/>
</dbReference>
<keyword evidence="4 7" id="KW-0812">Transmembrane</keyword>
<evidence type="ECO:0000256" key="5">
    <source>
        <dbReference type="ARBA" id="ARBA00022989"/>
    </source>
</evidence>
<gene>
    <name evidence="8" type="ORF">WJX74_010076</name>
</gene>
<dbReference type="InterPro" id="IPR045035">
    <property type="entry name" value="YSL-like"/>
</dbReference>
<evidence type="ECO:0008006" key="10">
    <source>
        <dbReference type="Google" id="ProtNLM"/>
    </source>
</evidence>
<feature type="transmembrane region" description="Helical" evidence="7">
    <location>
        <begin position="204"/>
        <end position="221"/>
    </location>
</feature>
<feature type="transmembrane region" description="Helical" evidence="7">
    <location>
        <begin position="54"/>
        <end position="73"/>
    </location>
</feature>
<feature type="transmembrane region" description="Helical" evidence="7">
    <location>
        <begin position="635"/>
        <end position="661"/>
    </location>
</feature>
<dbReference type="Proteomes" id="UP001438707">
    <property type="component" value="Unassembled WGS sequence"/>
</dbReference>
<evidence type="ECO:0000256" key="1">
    <source>
        <dbReference type="ARBA" id="ARBA00004141"/>
    </source>
</evidence>
<comment type="similarity">
    <text evidence="2">Belongs to the YSL (TC 2.A.67.2) family.</text>
</comment>
<dbReference type="GO" id="GO:0016020">
    <property type="term" value="C:membrane"/>
    <property type="evidence" value="ECO:0007669"/>
    <property type="project" value="UniProtKB-SubCell"/>
</dbReference>
<dbReference type="GO" id="GO:0035673">
    <property type="term" value="F:oligopeptide transmembrane transporter activity"/>
    <property type="evidence" value="ECO:0007669"/>
    <property type="project" value="InterPro"/>
</dbReference>
<name>A0AAW1RDV2_9CHLO</name>
<feature type="transmembrane region" description="Helical" evidence="7">
    <location>
        <begin position="566"/>
        <end position="583"/>
    </location>
</feature>
<sequence length="675" mass="73622">MEDIALSSSGGQTDAALKIPPLREQLTPRALLAGLLVVFLLCIMTHRSNMSTGIVPPLSVSAGLLGFAILKGFTLAMQWRGYAVRPFTPQENTVVQTCAVAGAAIAFSAGFGSCITAMDETSFDVLGNTQGNRREDVVEPSPGRVFPLVFLIGLLGIFMLVNLRRVLIVDFRLPWPSSTATGVLINSFHQAAGTSEANAQVHSLMEWFAAAFFFSFIKWFFSGRTGMSCGFSNFPTLGLGALKWGWNFDFQLIYVGAGMLCPPVVPYSMVIGAIASWGIMWPVIAGRRGVWYPEEFDVDSYSFQGLFGYKVFVAMGLILGDGIYSLLKVLYSIAQRMRQAQILKSKAQDEPEMTESAYADEQRYSLQLPESQQDRRVRTRYFLQETLPWWTGPAGYLAFLILGVSFIPLLYPAARWYYVLLCYLLAPLLAIPNAFGAALTDVNFASTYGKLAIFIFASWAGIEGQGVTAGLVLCSVVLATVYSGTELMQDFRTGYLTMTSAKSMFIAQLAGAAMGCILAPATFYMIYYAFPDVGRPGSQWPIRFAPIYRGIAAVGVTGVSSLPRHCISLSLAWFCIGIVLDAARDMTPRRWRTWVPHPVGMAVPMYLGAFLSIDYSVGALARMIWRLKSAESEALFMPAVATGLIAGDGLWTIPAALLGFAGVQPPFCMSFNSTG</sequence>
<dbReference type="Pfam" id="PF03169">
    <property type="entry name" value="OPT"/>
    <property type="match status" value="1"/>
</dbReference>
<reference evidence="8 9" key="1">
    <citation type="journal article" date="2024" name="Nat. Commun.">
        <title>Phylogenomics reveals the evolutionary origins of lichenization in chlorophyte algae.</title>
        <authorList>
            <person name="Puginier C."/>
            <person name="Libourel C."/>
            <person name="Otte J."/>
            <person name="Skaloud P."/>
            <person name="Haon M."/>
            <person name="Grisel S."/>
            <person name="Petersen M."/>
            <person name="Berrin J.G."/>
            <person name="Delaux P.M."/>
            <person name="Dal Grande F."/>
            <person name="Keller J."/>
        </authorList>
    </citation>
    <scope>NUCLEOTIDE SEQUENCE [LARGE SCALE GENOMIC DNA]</scope>
    <source>
        <strain evidence="8 9">SAG 2145</strain>
    </source>
</reference>
<feature type="transmembrane region" description="Helical" evidence="7">
    <location>
        <begin position="94"/>
        <end position="118"/>
    </location>
</feature>
<keyword evidence="9" id="KW-1185">Reference proteome</keyword>
<evidence type="ECO:0000256" key="7">
    <source>
        <dbReference type="SAM" id="Phobius"/>
    </source>
</evidence>
<feature type="transmembrane region" description="Helical" evidence="7">
    <location>
        <begin position="416"/>
        <end position="435"/>
    </location>
</feature>
<evidence type="ECO:0000256" key="6">
    <source>
        <dbReference type="ARBA" id="ARBA00023136"/>
    </source>
</evidence>
<comment type="subcellular location">
    <subcellularLocation>
        <location evidence="1">Membrane</location>
        <topology evidence="1">Multi-pass membrane protein</topology>
    </subcellularLocation>
</comment>
<organism evidence="8 9">
    <name type="scientific">Apatococcus lobatus</name>
    <dbReference type="NCBI Taxonomy" id="904363"/>
    <lineage>
        <taxon>Eukaryota</taxon>
        <taxon>Viridiplantae</taxon>
        <taxon>Chlorophyta</taxon>
        <taxon>core chlorophytes</taxon>
        <taxon>Trebouxiophyceae</taxon>
        <taxon>Chlorellales</taxon>
        <taxon>Chlorellaceae</taxon>
        <taxon>Apatococcus</taxon>
    </lineage>
</organism>
<dbReference type="AlphaFoldDB" id="A0AAW1RDV2"/>
<feature type="transmembrane region" description="Helical" evidence="7">
    <location>
        <begin position="267"/>
        <end position="286"/>
    </location>
</feature>
<feature type="transmembrane region" description="Helical" evidence="7">
    <location>
        <begin position="542"/>
        <end position="559"/>
    </location>
</feature>
<dbReference type="InterPro" id="IPR004813">
    <property type="entry name" value="OPT"/>
</dbReference>
<keyword evidence="6 7" id="KW-0472">Membrane</keyword>
<feature type="transmembrane region" description="Helical" evidence="7">
    <location>
        <begin position="306"/>
        <end position="327"/>
    </location>
</feature>
<proteinExistence type="inferred from homology"/>
<feature type="transmembrane region" description="Helical" evidence="7">
    <location>
        <begin position="505"/>
        <end position="530"/>
    </location>
</feature>
<dbReference type="PANTHER" id="PTHR31645">
    <property type="entry name" value="OLIGOPEPTIDE TRANSPORTER YGL114W-RELATED"/>
    <property type="match status" value="1"/>
</dbReference>
<evidence type="ECO:0000256" key="3">
    <source>
        <dbReference type="ARBA" id="ARBA00022448"/>
    </source>
</evidence>
<protein>
    <recommendedName>
        <fullName evidence="10">Metal-nicotianamine transporter YSL7</fullName>
    </recommendedName>
</protein>
<evidence type="ECO:0000313" key="9">
    <source>
        <dbReference type="Proteomes" id="UP001438707"/>
    </source>
</evidence>
<accession>A0AAW1RDV2</accession>